<sequence>MRSLIFYFISILVLVSSIDYYELLGISKDADNRDIRKAFKKLALKLHPDKNMGGEKSHEQFIAINKAYEVLKDVETRKKYDLYGEEGLQQDFGKTWKGNYHSWNYYYENFGIYDDDPEIITLNKNDFSRSLLESTDLWFINFYSPQCSHCHHLAPVWRKLARELEGVLRIGAVNCEEDWLLCRQQSIHSYPSLVIYETGEGTYKKDHYQGPRDLKDMVNYVLKRVPNNVIRLFSEYFSQTVALDESAPQPWLIFTCKDVDGCMDSTDITKLGVVLDKLVNVAVIEREKDKKICDIISCESPIIYYFNLNANLSEEWKNVHMEIIEASDLVKKVLEYVPEPKDFSEKAFKDMKHSLRSMMSSPKLLYFTKGKTEDSGSNIIMKRLRAFLPEVTLGHFDCQKYPSTCSELYLQKFPCFILFRPGGSYEFHYGRIAAYDVASFAREALLSEVYTLTPKDFPRVIRIGQPWFIDFFAPWCPPCMKFLPHWRKASHNFGRLVNFGTVDCSIHVDLCRRYNIESYPTALLYNQSRPYKFQTFLSQEQIKDFIEEILNPAVVSLNIATFESLVKYKSSNEVWVIEFFSPWCAPCQQIAPHWRKLGKLFNRTSSIHIGEVDCQAYYALCHAVGITSYPTIRLYPKGDKGLERYFTYSGWSRDTMSLHAWIFNFLPSKVKTLTPSTYNETLADSSPWLIDYYAPWCEHCQTFAPEFQRVAELVYDEVKAGQVNCEQFPTLCESASIHAYPTVMFYSGTKDHPQNPIGIEVQTLTYDGVKEFLEETLKIKFQDSDVRDEL</sequence>
<comment type="subcellular location">
    <subcellularLocation>
        <location evidence="1">Endoplasmic reticulum membrane</location>
        <topology evidence="1">Single-pass type IV membrane protein</topology>
    </subcellularLocation>
</comment>
<dbReference type="EMBL" id="BPLQ01011634">
    <property type="protein sequence ID" value="GIY59233.1"/>
    <property type="molecule type" value="Genomic_DNA"/>
</dbReference>
<dbReference type="GO" id="GO:0006914">
    <property type="term" value="P:autophagy"/>
    <property type="evidence" value="ECO:0007669"/>
    <property type="project" value="UniProtKB-KW"/>
</dbReference>
<dbReference type="SUPFAM" id="SSF46565">
    <property type="entry name" value="Chaperone J-domain"/>
    <property type="match status" value="1"/>
</dbReference>
<dbReference type="CDD" id="cd06257">
    <property type="entry name" value="DnaJ"/>
    <property type="match status" value="1"/>
</dbReference>
<dbReference type="GO" id="GO:0051787">
    <property type="term" value="F:misfolded protein binding"/>
    <property type="evidence" value="ECO:0007669"/>
    <property type="project" value="TreeGrafter"/>
</dbReference>
<dbReference type="AlphaFoldDB" id="A0AAV4UN56"/>
<dbReference type="InterPro" id="IPR036869">
    <property type="entry name" value="J_dom_sf"/>
</dbReference>
<dbReference type="InterPro" id="IPR017937">
    <property type="entry name" value="Thioredoxin_CS"/>
</dbReference>
<comment type="caution">
    <text evidence="10">The sequence shown here is derived from an EMBL/GenBank/DDBJ whole genome shotgun (WGS) entry which is preliminary data.</text>
</comment>
<dbReference type="SUPFAM" id="SSF52833">
    <property type="entry name" value="Thioredoxin-like"/>
    <property type="match status" value="5"/>
</dbReference>
<evidence type="ECO:0000256" key="3">
    <source>
        <dbReference type="ARBA" id="ARBA00020921"/>
    </source>
</evidence>
<evidence type="ECO:0000256" key="6">
    <source>
        <dbReference type="ARBA" id="ARBA00035043"/>
    </source>
</evidence>
<dbReference type="GO" id="GO:0016671">
    <property type="term" value="F:oxidoreductase activity, acting on a sulfur group of donors, disulfide as acceptor"/>
    <property type="evidence" value="ECO:0007669"/>
    <property type="project" value="TreeGrafter"/>
</dbReference>
<dbReference type="Gene3D" id="3.40.30.10">
    <property type="entry name" value="Glutaredoxin"/>
    <property type="match status" value="6"/>
</dbReference>
<dbReference type="InterPro" id="IPR018253">
    <property type="entry name" value="DnaJ_domain_CS"/>
</dbReference>
<evidence type="ECO:0000256" key="7">
    <source>
        <dbReference type="SAM" id="SignalP"/>
    </source>
</evidence>
<feature type="domain" description="Thioredoxin" evidence="9">
    <location>
        <begin position="101"/>
        <end position="227"/>
    </location>
</feature>
<dbReference type="Pfam" id="PF00226">
    <property type="entry name" value="DnaJ"/>
    <property type="match status" value="1"/>
</dbReference>
<dbReference type="PROSITE" id="PS51352">
    <property type="entry name" value="THIOREDOXIN_2"/>
    <property type="match status" value="4"/>
</dbReference>
<dbReference type="PANTHER" id="PTHR44340">
    <property type="entry name" value="DNAJ HOMOLOG SUBFAMILY C MEMBER 10"/>
    <property type="match status" value="1"/>
</dbReference>
<dbReference type="PROSITE" id="PS50076">
    <property type="entry name" value="DNAJ_2"/>
    <property type="match status" value="1"/>
</dbReference>
<feature type="chain" id="PRO_5043327141" description="DnaJ homolog subfamily C member 10" evidence="7">
    <location>
        <begin position="18"/>
        <end position="790"/>
    </location>
</feature>
<dbReference type="GO" id="GO:0036498">
    <property type="term" value="P:IRE1-mediated unfolded protein response"/>
    <property type="evidence" value="ECO:0007669"/>
    <property type="project" value="TreeGrafter"/>
</dbReference>
<dbReference type="GO" id="GO:0005789">
    <property type="term" value="C:endoplasmic reticulum membrane"/>
    <property type="evidence" value="ECO:0007669"/>
    <property type="project" value="UniProtKB-SubCell"/>
</dbReference>
<organism evidence="10 11">
    <name type="scientific">Caerostris darwini</name>
    <dbReference type="NCBI Taxonomy" id="1538125"/>
    <lineage>
        <taxon>Eukaryota</taxon>
        <taxon>Metazoa</taxon>
        <taxon>Ecdysozoa</taxon>
        <taxon>Arthropoda</taxon>
        <taxon>Chelicerata</taxon>
        <taxon>Arachnida</taxon>
        <taxon>Araneae</taxon>
        <taxon>Araneomorphae</taxon>
        <taxon>Entelegynae</taxon>
        <taxon>Araneoidea</taxon>
        <taxon>Araneidae</taxon>
        <taxon>Caerostris</taxon>
    </lineage>
</organism>
<dbReference type="Pfam" id="PF00085">
    <property type="entry name" value="Thioredoxin"/>
    <property type="match status" value="4"/>
</dbReference>
<dbReference type="PANTHER" id="PTHR44340:SF1">
    <property type="entry name" value="DNAJ HOMOLOG SUBFAMILY C MEMBER 10"/>
    <property type="match status" value="1"/>
</dbReference>
<reference evidence="10 11" key="1">
    <citation type="submission" date="2021-06" db="EMBL/GenBank/DDBJ databases">
        <title>Caerostris darwini draft genome.</title>
        <authorList>
            <person name="Kono N."/>
            <person name="Arakawa K."/>
        </authorList>
    </citation>
    <scope>NUCLEOTIDE SEQUENCE [LARGE SCALE GENOMIC DNA]</scope>
</reference>
<evidence type="ECO:0000256" key="1">
    <source>
        <dbReference type="ARBA" id="ARBA00004163"/>
    </source>
</evidence>
<dbReference type="FunFam" id="1.10.287.110:FF:000029">
    <property type="entry name" value="DnaJ homolog subfamily C member 10"/>
    <property type="match status" value="1"/>
</dbReference>
<dbReference type="InterPro" id="IPR036249">
    <property type="entry name" value="Thioredoxin-like_sf"/>
</dbReference>
<proteinExistence type="predicted"/>
<accession>A0AAV4UN56</accession>
<dbReference type="PROSITE" id="PS00194">
    <property type="entry name" value="THIOREDOXIN_1"/>
    <property type="match status" value="3"/>
</dbReference>
<dbReference type="Proteomes" id="UP001054837">
    <property type="component" value="Unassembled WGS sequence"/>
</dbReference>
<evidence type="ECO:0000313" key="10">
    <source>
        <dbReference type="EMBL" id="GIY59233.1"/>
    </source>
</evidence>
<keyword evidence="4" id="KW-0072">Autophagy</keyword>
<dbReference type="Gene3D" id="1.10.287.110">
    <property type="entry name" value="DnaJ domain"/>
    <property type="match status" value="1"/>
</dbReference>
<dbReference type="InterPro" id="IPR013766">
    <property type="entry name" value="Thioredoxin_domain"/>
</dbReference>
<feature type="domain" description="Thioredoxin" evidence="9">
    <location>
        <begin position="553"/>
        <end position="667"/>
    </location>
</feature>
<feature type="domain" description="Thioredoxin" evidence="9">
    <location>
        <begin position="407"/>
        <end position="551"/>
    </location>
</feature>
<evidence type="ECO:0000259" key="8">
    <source>
        <dbReference type="PROSITE" id="PS50076"/>
    </source>
</evidence>
<dbReference type="InterPro" id="IPR052460">
    <property type="entry name" value="ER_disulfide_reductase"/>
</dbReference>
<feature type="signal peptide" evidence="7">
    <location>
        <begin position="1"/>
        <end position="17"/>
    </location>
</feature>
<evidence type="ECO:0000259" key="9">
    <source>
        <dbReference type="PROSITE" id="PS51352"/>
    </source>
</evidence>
<evidence type="ECO:0000313" key="11">
    <source>
        <dbReference type="Proteomes" id="UP001054837"/>
    </source>
</evidence>
<comment type="function">
    <text evidence="5">Plays an important role in regulating the size of autophagosomes during the formation process.</text>
</comment>
<dbReference type="GO" id="GO:0015035">
    <property type="term" value="F:protein-disulfide reductase activity"/>
    <property type="evidence" value="ECO:0007669"/>
    <property type="project" value="TreeGrafter"/>
</dbReference>
<protein>
    <recommendedName>
        <fullName evidence="2">DnaJ homolog subfamily C member 10</fullName>
    </recommendedName>
    <alternativeName>
        <fullName evidence="3">DnaJ homolog subfamily C member 16</fullName>
    </alternativeName>
    <alternativeName>
        <fullName evidence="6">Endoplasmic reticulum DNA J domain-containing protein 8</fullName>
    </alternativeName>
</protein>
<name>A0AAV4UN56_9ARAC</name>
<dbReference type="PRINTS" id="PR00625">
    <property type="entry name" value="JDOMAIN"/>
</dbReference>
<keyword evidence="7" id="KW-0732">Signal</keyword>
<evidence type="ECO:0000256" key="5">
    <source>
        <dbReference type="ARBA" id="ARBA00035002"/>
    </source>
</evidence>
<feature type="domain" description="Thioredoxin" evidence="9">
    <location>
        <begin position="668"/>
        <end position="778"/>
    </location>
</feature>
<keyword evidence="11" id="KW-1185">Reference proteome</keyword>
<feature type="domain" description="J" evidence="8">
    <location>
        <begin position="19"/>
        <end position="84"/>
    </location>
</feature>
<evidence type="ECO:0000256" key="2">
    <source>
        <dbReference type="ARBA" id="ARBA00020920"/>
    </source>
</evidence>
<evidence type="ECO:0000256" key="4">
    <source>
        <dbReference type="ARBA" id="ARBA00023006"/>
    </source>
</evidence>
<dbReference type="InterPro" id="IPR001623">
    <property type="entry name" value="DnaJ_domain"/>
</dbReference>
<gene>
    <name evidence="10" type="primary">DNAJC10</name>
    <name evidence="10" type="ORF">CDAR_56871</name>
</gene>
<dbReference type="PROSITE" id="PS00636">
    <property type="entry name" value="DNAJ_1"/>
    <property type="match status" value="1"/>
</dbReference>
<dbReference type="SMART" id="SM00271">
    <property type="entry name" value="DnaJ"/>
    <property type="match status" value="1"/>
</dbReference>
<dbReference type="GO" id="GO:0005788">
    <property type="term" value="C:endoplasmic reticulum lumen"/>
    <property type="evidence" value="ECO:0007669"/>
    <property type="project" value="TreeGrafter"/>
</dbReference>